<keyword evidence="4" id="KW-1185">Reference proteome</keyword>
<proteinExistence type="inferred from homology"/>
<name>A0A9W5T8G5_BABOV</name>
<dbReference type="AlphaFoldDB" id="A0A9W5T8G5"/>
<evidence type="ECO:0000256" key="1">
    <source>
        <dbReference type="ARBA" id="ARBA00005703"/>
    </source>
</evidence>
<comment type="similarity">
    <text evidence="1">Belongs to the PPC synthetase family.</text>
</comment>
<evidence type="ECO:0000313" key="4">
    <source>
        <dbReference type="Proteomes" id="UP001057455"/>
    </source>
</evidence>
<feature type="domain" description="DNA/pantothenate metabolism flavoprotein C-terminal" evidence="2">
    <location>
        <begin position="20"/>
        <end position="69"/>
    </location>
</feature>
<comment type="caution">
    <text evidence="3">The sequence shown here is derived from an EMBL/GenBank/DDBJ whole genome shotgun (WGS) entry which is preliminary data.</text>
</comment>
<dbReference type="InterPro" id="IPR035929">
    <property type="entry name" value="CoaB-like_sf"/>
</dbReference>
<gene>
    <name evidence="3" type="ORF">BaOVIS_006490</name>
</gene>
<dbReference type="SUPFAM" id="SSF102645">
    <property type="entry name" value="CoaB-like"/>
    <property type="match status" value="1"/>
</dbReference>
<dbReference type="Gene3D" id="3.40.50.10300">
    <property type="entry name" value="CoaB-like"/>
    <property type="match status" value="1"/>
</dbReference>
<accession>A0A9W5T8G5</accession>
<evidence type="ECO:0000313" key="3">
    <source>
        <dbReference type="EMBL" id="GFE53245.1"/>
    </source>
</evidence>
<reference evidence="3" key="1">
    <citation type="submission" date="2019-12" db="EMBL/GenBank/DDBJ databases">
        <title>Genome sequence of Babesia ovis.</title>
        <authorList>
            <person name="Yamagishi J."/>
            <person name="Sevinc F."/>
            <person name="Xuan X."/>
        </authorList>
    </citation>
    <scope>NUCLEOTIDE SEQUENCE</scope>
    <source>
        <strain evidence="3">Selcuk</strain>
    </source>
</reference>
<protein>
    <submittedName>
        <fullName evidence="3">Phosphopantothenate cysteine ligase, putative</fullName>
    </submittedName>
</protein>
<dbReference type="GO" id="GO:0015937">
    <property type="term" value="P:coenzyme A biosynthetic process"/>
    <property type="evidence" value="ECO:0007669"/>
    <property type="project" value="UniProtKB-ARBA"/>
</dbReference>
<organism evidence="3 4">
    <name type="scientific">Babesia ovis</name>
    <dbReference type="NCBI Taxonomy" id="5869"/>
    <lineage>
        <taxon>Eukaryota</taxon>
        <taxon>Sar</taxon>
        <taxon>Alveolata</taxon>
        <taxon>Apicomplexa</taxon>
        <taxon>Aconoidasida</taxon>
        <taxon>Piroplasmida</taxon>
        <taxon>Babesiidae</taxon>
        <taxon>Babesia</taxon>
    </lineage>
</organism>
<dbReference type="Proteomes" id="UP001057455">
    <property type="component" value="Unassembled WGS sequence"/>
</dbReference>
<dbReference type="InterPro" id="IPR007085">
    <property type="entry name" value="DNA/pantothenate-metab_flavo_C"/>
</dbReference>
<sequence>MASIISTEATSLVEKGLDSGKLAVVTSGGTCVPLDRCGVRLMDNFSTGKRGSRVAEELLRRGYHVVFIYRKGSHMPFLRDITDCGDDLGLADAMEVAEDGTIKFVPPKNRLDDIRRAIEEYRMYKDKLTLITFRVTADYRRAVETVCNALKHKAADAMFFLAAAVADFEIPEDMLPRNKVSSDSDMTLHLVRAEKVRNMVRKIMGNKPTLCCFKLETDQTITMQKAKLLIEEPTSADVVVVNILDQRYNTVELVFSTGETRRLQTKDGDIEEGIVDALIQLHSRKRSKHM</sequence>
<dbReference type="OrthoDB" id="70224at2759"/>
<evidence type="ECO:0000259" key="2">
    <source>
        <dbReference type="Pfam" id="PF04127"/>
    </source>
</evidence>
<keyword evidence="3" id="KW-0436">Ligase</keyword>
<dbReference type="EMBL" id="BLIY01000006">
    <property type="protein sequence ID" value="GFE53245.1"/>
    <property type="molecule type" value="Genomic_DNA"/>
</dbReference>
<dbReference type="Pfam" id="PF04127">
    <property type="entry name" value="DFP"/>
    <property type="match status" value="2"/>
</dbReference>
<dbReference type="GO" id="GO:0016874">
    <property type="term" value="F:ligase activity"/>
    <property type="evidence" value="ECO:0007669"/>
    <property type="project" value="UniProtKB-KW"/>
</dbReference>
<feature type="domain" description="DNA/pantothenate metabolism flavoprotein C-terminal" evidence="2">
    <location>
        <begin position="148"/>
        <end position="264"/>
    </location>
</feature>